<sequence>MFIKFYTFYSITPFKKCKFVKNFEFMATKRLQAYQDVLNRTPKHIDYDGKVSDLFGKNVFHAEVMREYLPSDAYKSMMESIQNGTRLDRKMADQVASAMKDWALTKGATHYTHWFQPLTGTTAEKHDAFFKPVGPGRAIERFDGELLVQQEPDASSFPNGGIRNTFEARGYTAWDPSSPAFVIGKTLCIPTIMISYTGESLDYKMPLLKALHAVDKAAVEVCQYFDKNVTKVNATLGWEQEYFLVDQALFNCRPDLMMTGRALFGHAPAKGQQLEDHYFGSIPERVTAFMREFETEAILLGIPVTTRHNEVAPNQFECAPIFEECNLANDHNMLLMDLLEKIARKHDFRVLLHEKPFAGVNGSGKHNNWSLSTDTGVNLLQPGKNPKTNLQFLTFFVNTIKAIHDNDDLLRACIASANNDHRLGANEAPPAIISTFIGSQLSGMLDELEQNVKAGKMTPEEKTELKLNIGKIPQIMLDNTDRNRTSPFAFTGNKFEFRAVGSSANCASAMIVLNTIMAKQLQLFKVSVDARIEKGEAKDEAILKELQILIKESKRIRFEGNGYGDEWVKEAKKRGLNNFKDTPRALKAWGDKKFIQLFDEMGVLTPRELEARQEIEYDSYTMKIQIEARLMGDLVQTHILPAVIEYQNRLLTNIQGIMNALGEKAGKDAAKAQIELVTKISTHLNTMKATCDTMLQARKDANKIEHAEEKSIAYCDKVKVYFDEIRYHADKLELLVDDELWPLPKFREMLFTR</sequence>
<dbReference type="PANTHER" id="PTHR42974">
    <property type="entry name" value="GLUTAMINE SYNTHETASE"/>
    <property type="match status" value="1"/>
</dbReference>
<keyword evidence="6" id="KW-1185">Reference proteome</keyword>
<reference evidence="5 6" key="1">
    <citation type="journal article" date="2011" name="Stand. Genomic Sci.">
        <title>Complete genome sequence of the gliding freshwater bacterium Fluviicola taffensis type strain (RW262).</title>
        <authorList>
            <person name="Woyke T."/>
            <person name="Chertkov O."/>
            <person name="Lapidus A."/>
            <person name="Nolan M."/>
            <person name="Lucas S."/>
            <person name="Del Rio T.G."/>
            <person name="Tice H."/>
            <person name="Cheng J.F."/>
            <person name="Tapia R."/>
            <person name="Han C."/>
            <person name="Goodwin L."/>
            <person name="Pitluck S."/>
            <person name="Liolios K."/>
            <person name="Pagani I."/>
            <person name="Ivanova N."/>
            <person name="Huntemann M."/>
            <person name="Mavromatis K."/>
            <person name="Mikhailova N."/>
            <person name="Pati A."/>
            <person name="Chen A."/>
            <person name="Palaniappan K."/>
            <person name="Land M."/>
            <person name="Hauser L."/>
            <person name="Brambilla E.M."/>
            <person name="Rohde M."/>
            <person name="Mwirichia R."/>
            <person name="Sikorski J."/>
            <person name="Tindall B.J."/>
            <person name="Goker M."/>
            <person name="Bristow J."/>
            <person name="Eisen J.A."/>
            <person name="Markowitz V."/>
            <person name="Hugenholtz P."/>
            <person name="Klenk H.P."/>
            <person name="Kyrpides N.C."/>
        </authorList>
    </citation>
    <scope>NUCLEOTIDE SEQUENCE [LARGE SCALE GENOMIC DNA]</scope>
    <source>
        <strain evidence="6">DSM 16823 / RW262 / RW262</strain>
    </source>
</reference>
<feature type="domain" description="GS beta-grasp" evidence="3">
    <location>
        <begin position="109"/>
        <end position="198"/>
    </location>
</feature>
<dbReference type="AlphaFoldDB" id="F2IHV4"/>
<dbReference type="Pfam" id="PF18318">
    <property type="entry name" value="Gln-synt_C-ter"/>
    <property type="match status" value="1"/>
</dbReference>
<evidence type="ECO:0000256" key="1">
    <source>
        <dbReference type="PROSITE-ProRule" id="PRU01330"/>
    </source>
</evidence>
<evidence type="ECO:0000313" key="5">
    <source>
        <dbReference type="EMBL" id="AEA45913.1"/>
    </source>
</evidence>
<dbReference type="InterPro" id="IPR052725">
    <property type="entry name" value="GS_Type-3"/>
</dbReference>
<proteinExistence type="inferred from homology"/>
<dbReference type="PROSITE" id="PS00181">
    <property type="entry name" value="GLNA_ATP"/>
    <property type="match status" value="1"/>
</dbReference>
<evidence type="ECO:0000259" key="3">
    <source>
        <dbReference type="PROSITE" id="PS51986"/>
    </source>
</evidence>
<dbReference type="InterPro" id="IPR014746">
    <property type="entry name" value="Gln_synth/guanido_kin_cat_dom"/>
</dbReference>
<comment type="similarity">
    <text evidence="1 2">Belongs to the glutamine synthetase family.</text>
</comment>
<dbReference type="InterPro" id="IPR022147">
    <property type="entry name" value="GSIII_N"/>
</dbReference>
<dbReference type="eggNOG" id="COG3968">
    <property type="taxonomic scope" value="Bacteria"/>
</dbReference>
<dbReference type="InterPro" id="IPR008146">
    <property type="entry name" value="Gln_synth_cat_dom"/>
</dbReference>
<dbReference type="Gene3D" id="3.30.590.10">
    <property type="entry name" value="Glutamine synthetase/guanido kinase, catalytic domain"/>
    <property type="match status" value="1"/>
</dbReference>
<dbReference type="SMART" id="SM01230">
    <property type="entry name" value="Gln-synt_C"/>
    <property type="match status" value="1"/>
</dbReference>
<dbReference type="Pfam" id="PF12437">
    <property type="entry name" value="GSIII_N"/>
    <property type="match status" value="1"/>
</dbReference>
<reference evidence="6" key="2">
    <citation type="submission" date="2011-02" db="EMBL/GenBank/DDBJ databases">
        <title>The complete genome of Fluviicola taffensis DSM 16823.</title>
        <authorList>
            <consortium name="US DOE Joint Genome Institute (JGI-PGF)"/>
            <person name="Lucas S."/>
            <person name="Copeland A."/>
            <person name="Lapidus A."/>
            <person name="Bruce D."/>
            <person name="Goodwin L."/>
            <person name="Pitluck S."/>
            <person name="Kyrpides N."/>
            <person name="Mavromatis K."/>
            <person name="Ivanova N."/>
            <person name="Mikhailova N."/>
            <person name="Pagani I."/>
            <person name="Chertkov O."/>
            <person name="Detter J.C."/>
            <person name="Han C."/>
            <person name="Tapia R."/>
            <person name="Land M."/>
            <person name="Hauser L."/>
            <person name="Markowitz V."/>
            <person name="Cheng J.-F."/>
            <person name="Hugenholtz P."/>
            <person name="Woyke T."/>
            <person name="Wu D."/>
            <person name="Tindall B."/>
            <person name="Pomrenke H.G."/>
            <person name="Brambilla E."/>
            <person name="Klenk H.-P."/>
            <person name="Eisen J.A."/>
        </authorList>
    </citation>
    <scope>NUCLEOTIDE SEQUENCE [LARGE SCALE GENOMIC DNA]</scope>
    <source>
        <strain evidence="6">DSM 16823 / RW262 / RW262</strain>
    </source>
</reference>
<dbReference type="STRING" id="755732.Fluta_3949"/>
<name>F2IHV4_FLUTR</name>
<dbReference type="Gene3D" id="1.20.120.1560">
    <property type="match status" value="1"/>
</dbReference>
<dbReference type="InterPro" id="IPR027303">
    <property type="entry name" value="Gln_synth_gly_rich_site"/>
</dbReference>
<protein>
    <submittedName>
        <fullName evidence="5">Glutamate--ammonia ligase</fullName>
        <ecNumber evidence="5">6.3.1.2</ecNumber>
    </submittedName>
</protein>
<evidence type="ECO:0000259" key="4">
    <source>
        <dbReference type="PROSITE" id="PS51987"/>
    </source>
</evidence>
<gene>
    <name evidence="5" type="ordered locus">Fluta_3949</name>
</gene>
<dbReference type="GO" id="GO:0004356">
    <property type="term" value="F:glutamine synthetase activity"/>
    <property type="evidence" value="ECO:0007669"/>
    <property type="project" value="UniProtKB-EC"/>
</dbReference>
<evidence type="ECO:0000256" key="2">
    <source>
        <dbReference type="RuleBase" id="RU000384"/>
    </source>
</evidence>
<dbReference type="EC" id="6.3.1.2" evidence="5"/>
<dbReference type="EMBL" id="CP002542">
    <property type="protein sequence ID" value="AEA45913.1"/>
    <property type="molecule type" value="Genomic_DNA"/>
</dbReference>
<dbReference type="HOGENOM" id="CLU_024307_0_0_10"/>
<dbReference type="PROSITE" id="PS51986">
    <property type="entry name" value="GS_BETA_GRASP"/>
    <property type="match status" value="1"/>
</dbReference>
<feature type="domain" description="GS catalytic" evidence="4">
    <location>
        <begin position="203"/>
        <end position="639"/>
    </location>
</feature>
<dbReference type="InterPro" id="IPR040577">
    <property type="entry name" value="Gln-synt_C"/>
</dbReference>
<dbReference type="GO" id="GO:0006542">
    <property type="term" value="P:glutamine biosynthetic process"/>
    <property type="evidence" value="ECO:0007669"/>
    <property type="project" value="InterPro"/>
</dbReference>
<dbReference type="Pfam" id="PF00120">
    <property type="entry name" value="Gln-synt_C"/>
    <property type="match status" value="1"/>
</dbReference>
<dbReference type="PANTHER" id="PTHR42974:SF1">
    <property type="entry name" value="TYPE-3 GLUTAMINE SYNTHETASE"/>
    <property type="match status" value="1"/>
</dbReference>
<dbReference type="PROSITE" id="PS51987">
    <property type="entry name" value="GS_CATALYTIC"/>
    <property type="match status" value="1"/>
</dbReference>
<dbReference type="InterPro" id="IPR008147">
    <property type="entry name" value="Gln_synt_N"/>
</dbReference>
<dbReference type="Proteomes" id="UP000007463">
    <property type="component" value="Chromosome"/>
</dbReference>
<keyword evidence="5" id="KW-0436">Ligase</keyword>
<organism evidence="5 6">
    <name type="scientific">Fluviicola taffensis (strain DSM 16823 / NCIMB 13979 / RW262)</name>
    <dbReference type="NCBI Taxonomy" id="755732"/>
    <lineage>
        <taxon>Bacteria</taxon>
        <taxon>Pseudomonadati</taxon>
        <taxon>Bacteroidota</taxon>
        <taxon>Flavobacteriia</taxon>
        <taxon>Flavobacteriales</taxon>
        <taxon>Crocinitomicaceae</taxon>
        <taxon>Fluviicola</taxon>
    </lineage>
</organism>
<dbReference type="KEGG" id="fte:Fluta_3949"/>
<evidence type="ECO:0000313" key="6">
    <source>
        <dbReference type="Proteomes" id="UP000007463"/>
    </source>
</evidence>
<accession>F2IHV4</accession>
<dbReference type="SUPFAM" id="SSF55931">
    <property type="entry name" value="Glutamine synthetase/guanido kinase"/>
    <property type="match status" value="1"/>
</dbReference>